<dbReference type="FunFam" id="1.10.150.60:FF:000003">
    <property type="entry name" value="AT-rich interactive domain-containing protein 4B"/>
    <property type="match status" value="1"/>
</dbReference>
<feature type="compositionally biased region" description="Basic and acidic residues" evidence="9">
    <location>
        <begin position="600"/>
        <end position="632"/>
    </location>
</feature>
<dbReference type="CDD" id="cd16883">
    <property type="entry name" value="ARID_ARID4B"/>
    <property type="match status" value="1"/>
</dbReference>
<feature type="compositionally biased region" description="Basic and acidic residues" evidence="9">
    <location>
        <begin position="788"/>
        <end position="806"/>
    </location>
</feature>
<feature type="compositionally biased region" description="Basic and acidic residues" evidence="9">
    <location>
        <begin position="462"/>
        <end position="475"/>
    </location>
</feature>
<protein>
    <submittedName>
        <fullName evidence="11">AT-rich interaction domain 4B</fullName>
    </submittedName>
</protein>
<dbReference type="InterPro" id="IPR001606">
    <property type="entry name" value="ARID_dom"/>
</dbReference>
<feature type="compositionally biased region" description="Polar residues" evidence="9">
    <location>
        <begin position="1041"/>
        <end position="1070"/>
    </location>
</feature>
<dbReference type="SUPFAM" id="SSF46774">
    <property type="entry name" value="ARID-like"/>
    <property type="match status" value="1"/>
</dbReference>
<feature type="region of interest" description="Disordered" evidence="9">
    <location>
        <begin position="117"/>
        <end position="159"/>
    </location>
</feature>
<dbReference type="SMART" id="SM00333">
    <property type="entry name" value="TUDOR"/>
    <property type="match status" value="1"/>
</dbReference>
<reference evidence="11 12" key="1">
    <citation type="submission" date="2016-06" db="EMBL/GenBank/DDBJ databases">
        <title>Genome of Rhinopithecus bieti.</title>
        <authorList>
            <person name="Wu"/>
            <person name="C.-I. and Zhang"/>
            <person name="Y."/>
        </authorList>
    </citation>
    <scope>NUCLEOTIDE SEQUENCE</scope>
</reference>
<keyword evidence="8" id="KW-0539">Nucleus</keyword>
<feature type="region of interest" description="Disordered" evidence="9">
    <location>
        <begin position="649"/>
        <end position="773"/>
    </location>
</feature>
<accession>A0A2K6MM55</accession>
<dbReference type="SUPFAM" id="SSF63748">
    <property type="entry name" value="Tudor/PWWP/MBT"/>
    <property type="match status" value="1"/>
</dbReference>
<reference evidence="11" key="2">
    <citation type="submission" date="2025-08" db="UniProtKB">
        <authorList>
            <consortium name="Ensembl"/>
        </authorList>
    </citation>
    <scope>IDENTIFICATION</scope>
</reference>
<dbReference type="InterPro" id="IPR036431">
    <property type="entry name" value="ARID_dom_sf"/>
</dbReference>
<feature type="compositionally biased region" description="Low complexity" evidence="9">
    <location>
        <begin position="966"/>
        <end position="980"/>
    </location>
</feature>
<feature type="compositionally biased region" description="Basic and acidic residues" evidence="9">
    <location>
        <begin position="656"/>
        <end position="665"/>
    </location>
</feature>
<evidence type="ECO:0000256" key="8">
    <source>
        <dbReference type="ARBA" id="ARBA00023242"/>
    </source>
</evidence>
<dbReference type="AlphaFoldDB" id="A0A2K6MM55"/>
<dbReference type="Gene3D" id="2.30.30.140">
    <property type="match status" value="2"/>
</dbReference>
<evidence type="ECO:0000313" key="12">
    <source>
        <dbReference type="Proteomes" id="UP000233180"/>
    </source>
</evidence>
<feature type="compositionally biased region" description="Basic and acidic residues" evidence="9">
    <location>
        <begin position="935"/>
        <end position="944"/>
    </location>
</feature>
<dbReference type="Pfam" id="PF08169">
    <property type="entry name" value="RBB1NT"/>
    <property type="match status" value="1"/>
</dbReference>
<keyword evidence="7" id="KW-0804">Transcription</keyword>
<dbReference type="FunFam" id="2.30.30.140:FF:000009">
    <property type="entry name" value="AT-rich interactive domain-containing protein 4B"/>
    <property type="match status" value="1"/>
</dbReference>
<dbReference type="SMART" id="SM00501">
    <property type="entry name" value="BRIGHT"/>
    <property type="match status" value="1"/>
</dbReference>
<dbReference type="InterPro" id="IPR012603">
    <property type="entry name" value="ARID4A/B_PWWP"/>
</dbReference>
<feature type="region of interest" description="Disordered" evidence="9">
    <location>
        <begin position="249"/>
        <end position="289"/>
    </location>
</feature>
<sequence length="1157" mass="129639">PYLTVGTDVSAKYRGAFCEAKIKTAKRLVKVKVTFRHDSSTVEVQDDHIKGPLKVGAIVEVKNLDGAYQEAVINKLTDASWYTVVFDDGDEKTLRRSSLCLKGERHFAESETLDQLPLTNPEHFGTPVIGKKTNRGRRSNHIPEEESSSSSSDEDEDDRKQIDELLGKVVCVDYISLDKKKALWFPALVSSFTIKKFNFKLCKFITSVPRKDVHEITSDTAPKPDAVLKQAFEQALEFHKSRTIPANWKTELKEDSSSSEAEEEEEEEDDEKEKEDNSSEEEEEIEPFPEERENFLQQLYKFMEDRGTPINKRPVLGYRNLNLFKLFRLVHKLGGFDNIESGAVWKQVYQDLGIPVLNSAAGYNVKCAYKKYLYGFEEYCRSANIEFQMALPEKVVNKQCKECENVKEVKVKEENETEIKEIKMEEERNIIPKEEKPIEDEMERKENTKPSLNLLEPIPTHSDQEKEVNIKKPEENENLDDKDDDTTRVDESLNIKVEAEEEKAKSGYDEWIKADKIVRPADKNVPKIKHRKKIKVSAWFYYTLLPPFQTNPSPEMVSKLDLTDAKNSDTAHIKSIEITSILNGLQASESSAEDSEQEDERGAQDMDNNGKEESKIDHLTHNRNDLISKEEQNPSSLLEENKVHADLVISKPVSKSPERLRKDIEVLSEDTDYEEDEVTKKRKDVKKDTTDKSSKPQIKRGKRRYCNTEECLKTGSPGKKEEKAKNKESLCMENSSNSSSDEDEEEKSKAKMTPTKKYNGLEEKRKSLRTTGFYSGFSEVAEKRIKLLNNSDERLQNSRAKDRKDVWSSIQGQWPKKTLKELFSDSDTEAAASPPHPAPEEGAAEESLQTVTEEESCPPSVELEKPPPVNVDSKPIEEKTVEVNDRKAEFPSSGSNSVLNTPPTTPESPSSVTVTEGSRQQSSVTVSEPLAPNQEEIRSIKSETDSTIEVDSVAGELQDLQSEGNSSPAGFDASVSSSSSNQPEPEHPEKACTGQKRVKDAQGGGSSSKKQKRSHKATVVNNKKKGKGTNSSDSEELSAGESITKSQPVKSVSTGMKSHSTKSPARTQSPGKCGKNGDKDPDLKEPSNRLPKYFLSVYCWTYIFIKLLVWSPFSLGAATSSSSSSPSSSSITAAVMLTLAEPSMSSASQNGMSVECR</sequence>
<evidence type="ECO:0000256" key="1">
    <source>
        <dbReference type="ARBA" id="ARBA00022499"/>
    </source>
</evidence>
<feature type="compositionally biased region" description="Acidic residues" evidence="9">
    <location>
        <begin position="260"/>
        <end position="288"/>
    </location>
</feature>
<dbReference type="PANTHER" id="PTHR13964">
    <property type="entry name" value="RBP-RELATED"/>
    <property type="match status" value="1"/>
</dbReference>
<evidence type="ECO:0000256" key="2">
    <source>
        <dbReference type="ARBA" id="ARBA00022553"/>
    </source>
</evidence>
<dbReference type="GO" id="GO:0000976">
    <property type="term" value="F:transcription cis-regulatory region binding"/>
    <property type="evidence" value="ECO:0007669"/>
    <property type="project" value="TreeGrafter"/>
</dbReference>
<dbReference type="PANTHER" id="PTHR13964:SF24">
    <property type="entry name" value="AT-RICH INTERACTIVE DOMAIN-CONTAINING PROTEIN 4B"/>
    <property type="match status" value="1"/>
</dbReference>
<keyword evidence="3" id="KW-0832">Ubl conjugation</keyword>
<organism evidence="11 12">
    <name type="scientific">Rhinopithecus bieti</name>
    <name type="common">Black snub-nosed monkey</name>
    <name type="synonym">Pygathrix bieti</name>
    <dbReference type="NCBI Taxonomy" id="61621"/>
    <lineage>
        <taxon>Eukaryota</taxon>
        <taxon>Metazoa</taxon>
        <taxon>Chordata</taxon>
        <taxon>Craniata</taxon>
        <taxon>Vertebrata</taxon>
        <taxon>Euteleostomi</taxon>
        <taxon>Mammalia</taxon>
        <taxon>Eutheria</taxon>
        <taxon>Euarchontoglires</taxon>
        <taxon>Primates</taxon>
        <taxon>Haplorrhini</taxon>
        <taxon>Catarrhini</taxon>
        <taxon>Cercopithecidae</taxon>
        <taxon>Colobinae</taxon>
        <taxon>Rhinopithecus</taxon>
    </lineage>
</organism>
<feature type="compositionally biased region" description="Basic and acidic residues" evidence="9">
    <location>
        <begin position="874"/>
        <end position="889"/>
    </location>
</feature>
<feature type="compositionally biased region" description="Basic and acidic residues" evidence="9">
    <location>
        <begin position="706"/>
        <end position="730"/>
    </location>
</feature>
<evidence type="ECO:0000313" key="11">
    <source>
        <dbReference type="Ensembl" id="ENSRBIP00000036871.1"/>
    </source>
</evidence>
<dbReference type="GeneTree" id="ENSGT00940000158149"/>
<evidence type="ECO:0000256" key="5">
    <source>
        <dbReference type="ARBA" id="ARBA00023015"/>
    </source>
</evidence>
<keyword evidence="1" id="KW-1017">Isopeptide bond</keyword>
<evidence type="ECO:0000256" key="7">
    <source>
        <dbReference type="ARBA" id="ARBA00023163"/>
    </source>
</evidence>
<dbReference type="GO" id="GO:0005634">
    <property type="term" value="C:nucleus"/>
    <property type="evidence" value="ECO:0007669"/>
    <property type="project" value="TreeGrafter"/>
</dbReference>
<keyword evidence="2" id="KW-0597">Phosphoprotein</keyword>
<evidence type="ECO:0000256" key="4">
    <source>
        <dbReference type="ARBA" id="ARBA00022853"/>
    </source>
</evidence>
<feature type="region of interest" description="Disordered" evidence="9">
    <location>
        <begin position="788"/>
        <end position="1087"/>
    </location>
</feature>
<dbReference type="Gene3D" id="1.10.150.60">
    <property type="entry name" value="ARID DNA-binding domain"/>
    <property type="match status" value="1"/>
</dbReference>
<dbReference type="Proteomes" id="UP000233180">
    <property type="component" value="Unassembled WGS sequence"/>
</dbReference>
<evidence type="ECO:0000259" key="10">
    <source>
        <dbReference type="PROSITE" id="PS51011"/>
    </source>
</evidence>
<feature type="compositionally biased region" description="Low complexity" evidence="9">
    <location>
        <begin position="907"/>
        <end position="916"/>
    </location>
</feature>
<dbReference type="PROSITE" id="PS51011">
    <property type="entry name" value="ARID"/>
    <property type="match status" value="1"/>
</dbReference>
<keyword evidence="6" id="KW-0238">DNA-binding</keyword>
<feature type="region of interest" description="Disordered" evidence="9">
    <location>
        <begin position="586"/>
        <end position="636"/>
    </location>
</feature>
<keyword evidence="12" id="KW-1185">Reference proteome</keyword>
<reference evidence="11" key="3">
    <citation type="submission" date="2025-09" db="UniProtKB">
        <authorList>
            <consortium name="Ensembl"/>
        </authorList>
    </citation>
    <scope>IDENTIFICATION</scope>
</reference>
<evidence type="ECO:0000256" key="9">
    <source>
        <dbReference type="SAM" id="MobiDB-lite"/>
    </source>
</evidence>
<dbReference type="GO" id="GO:0006325">
    <property type="term" value="P:chromatin organization"/>
    <property type="evidence" value="ECO:0007669"/>
    <property type="project" value="UniProtKB-KW"/>
</dbReference>
<dbReference type="InterPro" id="IPR047474">
    <property type="entry name" value="Tudor_ARID4B_rpt2"/>
</dbReference>
<dbReference type="InterPro" id="IPR028853">
    <property type="entry name" value="ARID4B_ARID/BRIGHT"/>
</dbReference>
<proteinExistence type="predicted"/>
<feature type="compositionally biased region" description="Basic and acidic residues" evidence="9">
    <location>
        <begin position="1075"/>
        <end position="1087"/>
    </location>
</feature>
<dbReference type="SMART" id="SM01014">
    <property type="entry name" value="ARID"/>
    <property type="match status" value="1"/>
</dbReference>
<feature type="compositionally biased region" description="Acidic residues" evidence="9">
    <location>
        <begin position="666"/>
        <end position="677"/>
    </location>
</feature>
<dbReference type="Ensembl" id="ENSRBIT00000060881.1">
    <property type="protein sequence ID" value="ENSRBIP00000036871.1"/>
    <property type="gene ID" value="ENSRBIG00000042029.1"/>
</dbReference>
<evidence type="ECO:0000256" key="6">
    <source>
        <dbReference type="ARBA" id="ARBA00023125"/>
    </source>
</evidence>
<feature type="compositionally biased region" description="Basic residues" evidence="9">
    <location>
        <begin position="1009"/>
        <end position="1027"/>
    </location>
</feature>
<dbReference type="Pfam" id="PF01388">
    <property type="entry name" value="ARID"/>
    <property type="match status" value="1"/>
</dbReference>
<dbReference type="InterPro" id="IPR002999">
    <property type="entry name" value="Tudor"/>
</dbReference>
<feature type="compositionally biased region" description="Polar residues" evidence="9">
    <location>
        <begin position="917"/>
        <end position="926"/>
    </location>
</feature>
<evidence type="ECO:0000256" key="3">
    <source>
        <dbReference type="ARBA" id="ARBA00022843"/>
    </source>
</evidence>
<feature type="region of interest" description="Disordered" evidence="9">
    <location>
        <begin position="435"/>
        <end position="488"/>
    </location>
</feature>
<gene>
    <name evidence="11" type="primary">ARID4B</name>
</gene>
<name>A0A2K6MM55_RHIBE</name>
<keyword evidence="4" id="KW-0156">Chromatin regulator</keyword>
<keyword evidence="5" id="KW-0805">Transcription regulation</keyword>
<dbReference type="InterPro" id="IPR051232">
    <property type="entry name" value="ARID/SWI1_ChromRemod"/>
</dbReference>
<dbReference type="CDD" id="cd20462">
    <property type="entry name" value="Tudor_ARID4B_rpt2"/>
    <property type="match status" value="1"/>
</dbReference>
<feature type="compositionally biased region" description="Basic and acidic residues" evidence="9">
    <location>
        <begin position="685"/>
        <end position="694"/>
    </location>
</feature>
<feature type="domain" description="ARID" evidence="10">
    <location>
        <begin position="289"/>
        <end position="381"/>
    </location>
</feature>
<dbReference type="GO" id="GO:0006357">
    <property type="term" value="P:regulation of transcription by RNA polymerase II"/>
    <property type="evidence" value="ECO:0007669"/>
    <property type="project" value="TreeGrafter"/>
</dbReference>